<dbReference type="Proteomes" id="UP000217507">
    <property type="component" value="Chromosome"/>
</dbReference>
<name>A0A1Z4KU30_ANAVA</name>
<dbReference type="EMBL" id="AP018216">
    <property type="protein sequence ID" value="BAY72352.1"/>
    <property type="molecule type" value="Genomic_DNA"/>
</dbReference>
<sequence>MSSFCVPPTQLWLEVSAGIQDQSWQQSQTCLNPSGRWHIFLNQVCLSTFLPWLQAEYSPEATLATVPNSWEFVNGTAINLDTKRLILIPDKSLDTREFHVPQEWIDIPQWAGDYYLAVQVSPDGEWLRIWGYTTHEQLKNQGSYDPQERTYSLKAYQMIEDLNVLWVVRQLYPEEQTQVAIAPLAELSPTQVDNLWQRLSNPAITNPRLELPFEIWGALLAKSQQPQPKSALVNLRQWLQNTLTNSWQTVETLLGTQPDFAFSFRQADDTAERSIQRVKVIDLPSGQTIVLMLTLTLETDGRVGIRVQLSPRERGIYLPENMRLELISASGQVVQSVEARETDNSIQLKRFRCPQNTRFSLQLILDDFSFVEEFES</sequence>
<accession>A0A1Z4KU30</accession>
<evidence type="ECO:0000313" key="1">
    <source>
        <dbReference type="EMBL" id="BAY72352.1"/>
    </source>
</evidence>
<protein>
    <recommendedName>
        <fullName evidence="3">DUF1822 domain-containing protein</fullName>
    </recommendedName>
</protein>
<evidence type="ECO:0008006" key="3">
    <source>
        <dbReference type="Google" id="ProtNLM"/>
    </source>
</evidence>
<evidence type="ECO:0000313" key="2">
    <source>
        <dbReference type="Proteomes" id="UP000217507"/>
    </source>
</evidence>
<reference evidence="1 2" key="1">
    <citation type="submission" date="2017-06" db="EMBL/GenBank/DDBJ databases">
        <title>Genome sequencing of cyanobaciteial culture collection at National Institute for Environmental Studies (NIES).</title>
        <authorList>
            <person name="Hirose Y."/>
            <person name="Shimura Y."/>
            <person name="Fujisawa T."/>
            <person name="Nakamura Y."/>
            <person name="Kawachi M."/>
        </authorList>
    </citation>
    <scope>NUCLEOTIDE SEQUENCE [LARGE SCALE GENOMIC DNA]</scope>
    <source>
        <strain evidence="1 2">NIES-23</strain>
    </source>
</reference>
<gene>
    <name evidence="1" type="ORF">NIES23_51770</name>
</gene>
<dbReference type="Pfam" id="PF08852">
    <property type="entry name" value="DUF1822"/>
    <property type="match status" value="1"/>
</dbReference>
<dbReference type="InterPro" id="IPR014951">
    <property type="entry name" value="DUF1822"/>
</dbReference>
<dbReference type="AlphaFoldDB" id="A0A1Z4KU30"/>
<proteinExistence type="predicted"/>
<organism evidence="1 2">
    <name type="scientific">Trichormus variabilis NIES-23</name>
    <dbReference type="NCBI Taxonomy" id="1973479"/>
    <lineage>
        <taxon>Bacteria</taxon>
        <taxon>Bacillati</taxon>
        <taxon>Cyanobacteriota</taxon>
        <taxon>Cyanophyceae</taxon>
        <taxon>Nostocales</taxon>
        <taxon>Nostocaceae</taxon>
        <taxon>Trichormus</taxon>
    </lineage>
</organism>